<accession>E3GYF6</accession>
<feature type="domain" description="CobN/magnesium chelatase" evidence="3">
    <location>
        <begin position="375"/>
        <end position="632"/>
    </location>
</feature>
<keyword evidence="2" id="KW-0812">Transmembrane</keyword>
<dbReference type="STRING" id="523846.Mfer_0538"/>
<dbReference type="KEGG" id="mfv:Mfer_0538"/>
<dbReference type="HOGENOM" id="CLU_002017_3_0_2"/>
<keyword evidence="4" id="KW-0436">Ligase</keyword>
<sequence length="1726" mass="192220">MRKFLVIVLFAVFLLISGAFAENVTQQQQGKVQVFMIGSSSACKSYVEIAKTITNETNGTVKFQIRSTTQMNNLKETDIKNLVNSSDIILAEWGTELVNSLYPVVTKYPSIIDNKIFLVFESDPKLVKLSQIGKTKCFENVSDKDIGTWDTVGSLIGACHDGDVNCLLSYKQKYPNNKGLHAWIDAAVYYAAKGKDNLINQVKWALKKLYEIRGWIFPQEWEPEPVKLGFGKEFLYRDGEIFSKEDYFKKYPLDPKKPTVAILTYLSSTGEVYAENAFQQIIDKLVEKGMNVIPIVGTWSDVLTLNETQVTELAKTLLEPGQNLKLTAVKGIGNYTDSDKICGVTDPKAKVYEFQILDKDGRVVKEVKISNVQPANVYSALVKFLTDANNTVQYEFEPWKYPVKCDAIINLLSFLTGSSPSWKQVLNFFNNSNVPVFKAMITSSRYRTLGQWLVSDEGFSWAAVYWQCAQPEMQGQIEPIAIGVGDIGRDNDTGAEWDIIITIPDRIEKLANRVYNWCLLKHLPNKDKKIAIVYYNYPPGKQNIGASYLNVPETIINILKRLKQEGYNVGRIPKNADELVSILLERGINTASWAKGFIEKLANNPNTILWPLEEYKKWFKKLNPIAQKEVIEGPTGYIEELTKAAVEYIKKGDPKVKDELIKVINRWNQEMISNAKTTDKADRAIDLINKMTSALIEIIDKVSNNTDPTDSWKKFYDAKNAFLALKLPGLCGWGQPEENPLVVTKNGTKYFIIPGILFGNIFIGPEPLRGWDQDISKLYHSTVVPPPHSYLAWYAWVNYVFKANAQIHVGRHATYEWTPRKQYALASFDYPDICIGETPSIYIYIVDGVGEGMQAKRRGLSVIVDHLTPPMITTKLYSGLKELAGLVDLYEKVPEGNPLKDEYAKAIRQKIKELNLATDLGLNPENITDEDIDKVHDYLINLQSTLMPYGLHSFGENWTDDEIALLVSSMLSPDSESDPSIQHLLSDLHGFNWKKLTLTQAELLNNETISLIKELLKGKTPEELTINITDVKLREAMKNKLTLAMTYASLLKISPSKEMDSLIDALNGGYIEPARGGDPVRAPYSLPTGRNFYAQDDNTLPTPVAWDLGKRLADMALAQMEKIPEKIAAVVWCVETARDDGAMASFVLRMLGVEPKPNDKTWLGGGPLRYLVPTPLNKLLEDLNKVRRSMGLSNVTVRPRVDVITTTSGLFRDLFPNLLAKMDLAFRIALAASYSTITEKYPELKDELNKALEPLIIGQFYQAKNLTDLLNKYDLKEPLELNYVAKHWVELVKKGFDGDTAITRIFAPPVGDYGAGITHAVEQAWTWQNRSELADIYLRRMSHAYSNTVWGLSRQDLFEELLKGVSVAYHSRSTNLYGVLDNDDYYDYFGGLSMAIEKVNGGKAPQLNVLYYANPAVPQIMSLQQFMLREMRTRYLNPEWIKGMMKEGYSGARYISNKFVAYLWGWQVTTPHLVQDWMWNEIVDVYVKDKYNIGVSQWLSTGNRAYAMISIIGTLLTAAHKGFWHPSTETLRLIANRWAALIARYGPACCDCSCGNIAMIRWALNYVNPNLLNSVRSQLYIATKNAAFAPSIPGAPTTPQPSVPGIPTTTPQPSIPGAPSQLGAPTALGRVGIGTAATRGVSPGISGPSGRVGGEVGARGAAQAAGAAGKAGITGAAAGKGAGKAYEITPVSKGIGKPGIPFAGIIGVIILIALIAAGYLLRRPEK</sequence>
<dbReference type="GO" id="GO:0051116">
    <property type="term" value="F:cobaltochelatase activity"/>
    <property type="evidence" value="ECO:0007669"/>
    <property type="project" value="UniProtKB-EC"/>
</dbReference>
<evidence type="ECO:0000313" key="5">
    <source>
        <dbReference type="Proteomes" id="UP000002315"/>
    </source>
</evidence>
<keyword evidence="2" id="KW-0472">Membrane</keyword>
<evidence type="ECO:0000313" key="4">
    <source>
        <dbReference type="EMBL" id="ADP77338.1"/>
    </source>
</evidence>
<evidence type="ECO:0000256" key="1">
    <source>
        <dbReference type="SAM" id="MobiDB-lite"/>
    </source>
</evidence>
<dbReference type="Proteomes" id="UP000002315">
    <property type="component" value="Chromosome"/>
</dbReference>
<feature type="region of interest" description="Disordered" evidence="1">
    <location>
        <begin position="1592"/>
        <end position="1621"/>
    </location>
</feature>
<dbReference type="PANTHER" id="PTHR44119">
    <property type="entry name" value="MAGNESIUM-CHELATASE SUBUNIT CHLH, CHLOROPLASTIC"/>
    <property type="match status" value="1"/>
</dbReference>
<evidence type="ECO:0000256" key="2">
    <source>
        <dbReference type="SAM" id="Phobius"/>
    </source>
</evidence>
<gene>
    <name evidence="4" type="ordered locus">Mfer_0538</name>
</gene>
<keyword evidence="5" id="KW-1185">Reference proteome</keyword>
<evidence type="ECO:0000259" key="3">
    <source>
        <dbReference type="Pfam" id="PF02514"/>
    </source>
</evidence>
<dbReference type="OrthoDB" id="192131at2157"/>
<reference evidence="4 5" key="1">
    <citation type="journal article" date="2010" name="Stand. Genomic Sci.">
        <title>Complete genome sequence of Methanothermus fervidus type strain (V24S).</title>
        <authorList>
            <person name="Anderson I."/>
            <person name="Djao O.D."/>
            <person name="Misra M."/>
            <person name="Chertkov O."/>
            <person name="Nolan M."/>
            <person name="Lucas S."/>
            <person name="Lapidus A."/>
            <person name="Del Rio T.G."/>
            <person name="Tice H."/>
            <person name="Cheng J.F."/>
            <person name="Tapia R."/>
            <person name="Han C."/>
            <person name="Goodwin L."/>
            <person name="Pitluck S."/>
            <person name="Liolios K."/>
            <person name="Ivanova N."/>
            <person name="Mavromatis K."/>
            <person name="Mikhailova N."/>
            <person name="Pati A."/>
            <person name="Brambilla E."/>
            <person name="Chen A."/>
            <person name="Palaniappan K."/>
            <person name="Land M."/>
            <person name="Hauser L."/>
            <person name="Chang Y.J."/>
            <person name="Jeffries C.D."/>
            <person name="Sikorski J."/>
            <person name="Spring S."/>
            <person name="Rohde M."/>
            <person name="Eichinger K."/>
            <person name="Huber H."/>
            <person name="Wirth R."/>
            <person name="Goker M."/>
            <person name="Detter J.C."/>
            <person name="Woyke T."/>
            <person name="Bristow J."/>
            <person name="Eisen J.A."/>
            <person name="Markowitz V."/>
            <person name="Hugenholtz P."/>
            <person name="Klenk H.P."/>
            <person name="Kyrpides N.C."/>
        </authorList>
    </citation>
    <scope>NUCLEOTIDE SEQUENCE [LARGE SCALE GENOMIC DNA]</scope>
    <source>
        <strain evidence="5">ATCC 43054 / DSM 2088 / JCM 10308 / V24 S</strain>
    </source>
</reference>
<dbReference type="EC" id="6.6.1.2" evidence="4"/>
<keyword evidence="2" id="KW-1133">Transmembrane helix</keyword>
<protein>
    <submittedName>
        <fullName evidence="4">Cobaltochelatase</fullName>
        <ecNumber evidence="4">6.6.1.2</ecNumber>
    </submittedName>
</protein>
<dbReference type="InterPro" id="IPR003672">
    <property type="entry name" value="CobN/Mg_chltase"/>
</dbReference>
<feature type="transmembrane region" description="Helical" evidence="2">
    <location>
        <begin position="1700"/>
        <end position="1721"/>
    </location>
</feature>
<name>E3GYF6_METFV</name>
<feature type="domain" description="CobN/magnesium chelatase" evidence="3">
    <location>
        <begin position="733"/>
        <end position="1531"/>
    </location>
</feature>
<dbReference type="EMBL" id="CP002278">
    <property type="protein sequence ID" value="ADP77338.1"/>
    <property type="molecule type" value="Genomic_DNA"/>
</dbReference>
<dbReference type="Pfam" id="PF02514">
    <property type="entry name" value="CobN-Mg_chel"/>
    <property type="match status" value="2"/>
</dbReference>
<dbReference type="CDD" id="cd10150">
    <property type="entry name" value="CobN_like"/>
    <property type="match status" value="1"/>
</dbReference>
<dbReference type="PANTHER" id="PTHR44119:SF4">
    <property type="entry name" value="AEROBIC COBALTOCHELATASE SUBUNIT COBN"/>
    <property type="match status" value="1"/>
</dbReference>
<organism evidence="4 5">
    <name type="scientific">Methanothermus fervidus (strain ATCC 43054 / DSM 2088 / JCM 10308 / V24 S)</name>
    <dbReference type="NCBI Taxonomy" id="523846"/>
    <lineage>
        <taxon>Archaea</taxon>
        <taxon>Methanobacteriati</taxon>
        <taxon>Methanobacteriota</taxon>
        <taxon>Methanomada group</taxon>
        <taxon>Methanobacteria</taxon>
        <taxon>Methanobacteriales</taxon>
        <taxon>Methanothermaceae</taxon>
        <taxon>Methanothermus</taxon>
    </lineage>
</organism>
<proteinExistence type="predicted"/>